<gene>
    <name evidence="2" type="ORF">BSTOLATCC_MIC9389</name>
</gene>
<dbReference type="InterPro" id="IPR003123">
    <property type="entry name" value="VPS9"/>
</dbReference>
<evidence type="ECO:0000259" key="1">
    <source>
        <dbReference type="PROSITE" id="PS51205"/>
    </source>
</evidence>
<dbReference type="SUPFAM" id="SSF109993">
    <property type="entry name" value="VPS9 domain"/>
    <property type="match status" value="1"/>
</dbReference>
<keyword evidence="3" id="KW-1185">Reference proteome</keyword>
<sequence length="445" mass="50880">MKFNQLNNEIESIPNSHLNLQSEETKIIKSVDISQEHTNRNSFILNTELGSDPLDPYMPSFKIDMPFSVSSSTILDVFTKVASRKRFQVIEKTSNIATAVHKEGYGLKDILLCCLPAEERQKGIMSAVRLSISINERNCTRTIILKGIYGLPHTICPVVEDFKNKIGTALEQPHEDRELYMNVSKEVDEETIMTCKHESSSYYQFHKILSSESYTLGKTIADFLTSFASQYRNPEESVLLLPQPIESIKVIVEDSVEALFSHYNFGRSNTESMMHFCRPAVEKYVYGKLFNNLFDIYKAKSNALEHKFLEKRTKILELDNQEILEKLQINEKYRLIGIPQPYAEAIEALKKLEQTCVPVEKLNCLLTMVGAMKTCVLDYSKGKDELNSMDDELPVLMYIVIKSQTQFISAELALISDYVATKFENEKRIIINLEGAVRYIADELE</sequence>
<dbReference type="Gene3D" id="1.20.1050.80">
    <property type="entry name" value="VPS9 domain"/>
    <property type="match status" value="1"/>
</dbReference>
<name>A0AAU9IQU0_9CILI</name>
<accession>A0AAU9IQU0</accession>
<dbReference type="GO" id="GO:0005085">
    <property type="term" value="F:guanyl-nucleotide exchange factor activity"/>
    <property type="evidence" value="ECO:0007669"/>
    <property type="project" value="TreeGrafter"/>
</dbReference>
<dbReference type="InterPro" id="IPR037191">
    <property type="entry name" value="VPS9_dom_sf"/>
</dbReference>
<dbReference type="PANTHER" id="PTHR46089:SF2">
    <property type="entry name" value="ALSIN HOMOLOG"/>
    <property type="match status" value="1"/>
</dbReference>
<protein>
    <recommendedName>
        <fullName evidence="1">VPS9 domain-containing protein</fullName>
    </recommendedName>
</protein>
<organism evidence="2 3">
    <name type="scientific">Blepharisma stoltei</name>
    <dbReference type="NCBI Taxonomy" id="1481888"/>
    <lineage>
        <taxon>Eukaryota</taxon>
        <taxon>Sar</taxon>
        <taxon>Alveolata</taxon>
        <taxon>Ciliophora</taxon>
        <taxon>Postciliodesmatophora</taxon>
        <taxon>Heterotrichea</taxon>
        <taxon>Heterotrichida</taxon>
        <taxon>Blepharismidae</taxon>
        <taxon>Blepharisma</taxon>
    </lineage>
</organism>
<dbReference type="Pfam" id="PF02204">
    <property type="entry name" value="VPS9"/>
    <property type="match status" value="1"/>
</dbReference>
<proteinExistence type="predicted"/>
<dbReference type="AlphaFoldDB" id="A0AAU9IQU0"/>
<reference evidence="2" key="1">
    <citation type="submission" date="2021-09" db="EMBL/GenBank/DDBJ databases">
        <authorList>
            <consortium name="AG Swart"/>
            <person name="Singh M."/>
            <person name="Singh A."/>
            <person name="Seah K."/>
            <person name="Emmerich C."/>
        </authorList>
    </citation>
    <scope>NUCLEOTIDE SEQUENCE</scope>
    <source>
        <strain evidence="2">ATCC30299</strain>
    </source>
</reference>
<comment type="caution">
    <text evidence="2">The sequence shown here is derived from an EMBL/GenBank/DDBJ whole genome shotgun (WGS) entry which is preliminary data.</text>
</comment>
<feature type="domain" description="VPS9" evidence="1">
    <location>
        <begin position="303"/>
        <end position="445"/>
    </location>
</feature>
<dbReference type="GO" id="GO:0016197">
    <property type="term" value="P:endosomal transport"/>
    <property type="evidence" value="ECO:0007669"/>
    <property type="project" value="TreeGrafter"/>
</dbReference>
<evidence type="ECO:0000313" key="3">
    <source>
        <dbReference type="Proteomes" id="UP001162131"/>
    </source>
</evidence>
<dbReference type="GO" id="GO:0031267">
    <property type="term" value="F:small GTPase binding"/>
    <property type="evidence" value="ECO:0007669"/>
    <property type="project" value="TreeGrafter"/>
</dbReference>
<dbReference type="PANTHER" id="PTHR46089">
    <property type="entry name" value="ALSIN HOMOLOG"/>
    <property type="match status" value="1"/>
</dbReference>
<dbReference type="InterPro" id="IPR051984">
    <property type="entry name" value="Alsin"/>
</dbReference>
<evidence type="ECO:0000313" key="2">
    <source>
        <dbReference type="EMBL" id="CAG9313575.1"/>
    </source>
</evidence>
<dbReference type="PROSITE" id="PS51205">
    <property type="entry name" value="VPS9"/>
    <property type="match status" value="1"/>
</dbReference>
<dbReference type="Proteomes" id="UP001162131">
    <property type="component" value="Unassembled WGS sequence"/>
</dbReference>
<dbReference type="EMBL" id="CAJZBQ010000011">
    <property type="protein sequence ID" value="CAG9313575.1"/>
    <property type="molecule type" value="Genomic_DNA"/>
</dbReference>
<dbReference type="GO" id="GO:0005737">
    <property type="term" value="C:cytoplasm"/>
    <property type="evidence" value="ECO:0007669"/>
    <property type="project" value="TreeGrafter"/>
</dbReference>